<accession>A0ABM1W2C5</accession>
<keyword evidence="4" id="KW-1185">Reference proteome</keyword>
<evidence type="ECO:0000313" key="4">
    <source>
        <dbReference type="Proteomes" id="UP000694888"/>
    </source>
</evidence>
<evidence type="ECO:0000259" key="3">
    <source>
        <dbReference type="Pfam" id="PF03807"/>
    </source>
</evidence>
<dbReference type="SUPFAM" id="SSF51735">
    <property type="entry name" value="NAD(P)-binding Rossmann-fold domains"/>
    <property type="match status" value="1"/>
</dbReference>
<dbReference type="PANTHER" id="PTHR14239:SF0">
    <property type="entry name" value="F420-DEPENDENT NADP REDUCTASE"/>
    <property type="match status" value="1"/>
</dbReference>
<gene>
    <name evidence="5" type="primary">LOC101846696</name>
</gene>
<sequence length="135" mass="14819">MTAQAPQQSVSVLGTGNFGQAIGKRLLRSQYDVTFGSRRPKSRDLQKTRDDTFGTPRVVGMREAMKESDVIVLALRVANFQSFAREFRSDVAGKIIVDVSNRSKSTPVSSSNAEFLQGLLPEARVVKAFRGVTEP</sequence>
<dbReference type="GeneID" id="101846696"/>
<keyword evidence="1" id="KW-0560">Oxidoreductase</keyword>
<dbReference type="InterPro" id="IPR051267">
    <property type="entry name" value="STEAP_metalloreductase"/>
</dbReference>
<proteinExistence type="predicted"/>
<protein>
    <submittedName>
        <fullName evidence="5">Metalloreductase STEAP4</fullName>
    </submittedName>
</protein>
<dbReference type="RefSeq" id="XP_035828818.1">
    <property type="nucleotide sequence ID" value="XM_035972925.1"/>
</dbReference>
<dbReference type="InterPro" id="IPR036291">
    <property type="entry name" value="NAD(P)-bd_dom_sf"/>
</dbReference>
<dbReference type="PANTHER" id="PTHR14239">
    <property type="entry name" value="DUDULIN-RELATED"/>
    <property type="match status" value="1"/>
</dbReference>
<evidence type="ECO:0000256" key="2">
    <source>
        <dbReference type="SAM" id="MobiDB-lite"/>
    </source>
</evidence>
<dbReference type="Gene3D" id="3.40.50.720">
    <property type="entry name" value="NAD(P)-binding Rossmann-like Domain"/>
    <property type="match status" value="1"/>
</dbReference>
<dbReference type="InterPro" id="IPR028939">
    <property type="entry name" value="P5C_Rdtase_cat_N"/>
</dbReference>
<reference evidence="5" key="1">
    <citation type="submission" date="2025-08" db="UniProtKB">
        <authorList>
            <consortium name="RefSeq"/>
        </authorList>
    </citation>
    <scope>IDENTIFICATION</scope>
</reference>
<feature type="region of interest" description="Disordered" evidence="2">
    <location>
        <begin position="34"/>
        <end position="54"/>
    </location>
</feature>
<evidence type="ECO:0000313" key="5">
    <source>
        <dbReference type="RefSeq" id="XP_035828818.1"/>
    </source>
</evidence>
<evidence type="ECO:0000256" key="1">
    <source>
        <dbReference type="ARBA" id="ARBA00023002"/>
    </source>
</evidence>
<name>A0ABM1W2C5_APLCA</name>
<organism evidence="4 5">
    <name type="scientific">Aplysia californica</name>
    <name type="common">California sea hare</name>
    <dbReference type="NCBI Taxonomy" id="6500"/>
    <lineage>
        <taxon>Eukaryota</taxon>
        <taxon>Metazoa</taxon>
        <taxon>Spiralia</taxon>
        <taxon>Lophotrochozoa</taxon>
        <taxon>Mollusca</taxon>
        <taxon>Gastropoda</taxon>
        <taxon>Heterobranchia</taxon>
        <taxon>Euthyneura</taxon>
        <taxon>Tectipleura</taxon>
        <taxon>Aplysiida</taxon>
        <taxon>Aplysioidea</taxon>
        <taxon>Aplysiidae</taxon>
        <taxon>Aplysia</taxon>
    </lineage>
</organism>
<dbReference type="Pfam" id="PF03807">
    <property type="entry name" value="F420_oxidored"/>
    <property type="match status" value="1"/>
</dbReference>
<dbReference type="Proteomes" id="UP000694888">
    <property type="component" value="Unplaced"/>
</dbReference>
<feature type="domain" description="Pyrroline-5-carboxylate reductase catalytic N-terminal" evidence="3">
    <location>
        <begin position="10"/>
        <end position="101"/>
    </location>
</feature>
<feature type="compositionally biased region" description="Basic and acidic residues" evidence="2">
    <location>
        <begin position="42"/>
        <end position="52"/>
    </location>
</feature>